<feature type="domain" description="Topoisomerase 6 subunit A/Spo11 TOPRIM" evidence="14">
    <location>
        <begin position="128"/>
        <end position="288"/>
    </location>
</feature>
<dbReference type="PANTHER" id="PTHR10848:SF0">
    <property type="entry name" value="MEIOTIC RECOMBINATION PROTEIN SPO11"/>
    <property type="match status" value="1"/>
</dbReference>
<feature type="domain" description="Spo11/DNA topoisomerase VI subunit A N-terminal" evidence="13">
    <location>
        <begin position="20"/>
        <end position="79"/>
    </location>
</feature>
<organism evidence="15 16">
    <name type="scientific">Phakopsora pachyrhizi</name>
    <name type="common">Asian soybean rust disease fungus</name>
    <dbReference type="NCBI Taxonomy" id="170000"/>
    <lineage>
        <taxon>Eukaryota</taxon>
        <taxon>Fungi</taxon>
        <taxon>Dikarya</taxon>
        <taxon>Basidiomycota</taxon>
        <taxon>Pucciniomycotina</taxon>
        <taxon>Pucciniomycetes</taxon>
        <taxon>Pucciniales</taxon>
        <taxon>Phakopsoraceae</taxon>
        <taxon>Phakopsora</taxon>
    </lineage>
</organism>
<dbReference type="EMBL" id="CALTRL010000770">
    <property type="protein sequence ID" value="CAH7669603.1"/>
    <property type="molecule type" value="Genomic_DNA"/>
</dbReference>
<evidence type="ECO:0000256" key="6">
    <source>
        <dbReference type="ARBA" id="ARBA00022723"/>
    </source>
</evidence>
<comment type="similarity">
    <text evidence="4 12">Belongs to the TOP6A family.</text>
</comment>
<feature type="active site" description="O-(5'-phospho-DNA)-tyrosine intermediate" evidence="12">
    <location>
        <position position="48"/>
    </location>
</feature>
<dbReference type="GO" id="GO:0003918">
    <property type="term" value="F:DNA topoisomerase type II (double strand cut, ATP-hydrolyzing) activity"/>
    <property type="evidence" value="ECO:0007669"/>
    <property type="project" value="UniProtKB-UniRule"/>
</dbReference>
<evidence type="ECO:0000256" key="5">
    <source>
        <dbReference type="ARBA" id="ARBA00012895"/>
    </source>
</evidence>
<evidence type="ECO:0000256" key="9">
    <source>
        <dbReference type="ARBA" id="ARBA00023125"/>
    </source>
</evidence>
<evidence type="ECO:0000256" key="12">
    <source>
        <dbReference type="PROSITE-ProRule" id="PRU01385"/>
    </source>
</evidence>
<evidence type="ECO:0000256" key="4">
    <source>
        <dbReference type="ARBA" id="ARBA00006559"/>
    </source>
</evidence>
<keyword evidence="11" id="KW-0539">Nucleus</keyword>
<dbReference type="InterPro" id="IPR002815">
    <property type="entry name" value="Spo11/TopoVI_A"/>
</dbReference>
<evidence type="ECO:0000313" key="15">
    <source>
        <dbReference type="EMBL" id="CAH7669603.1"/>
    </source>
</evidence>
<protein>
    <recommendedName>
        <fullName evidence="5">DNA topoisomerase (ATP-hydrolyzing)</fullName>
        <ecNumber evidence="5">5.6.2.2</ecNumber>
    </recommendedName>
</protein>
<feature type="non-terminal residue" evidence="15">
    <location>
        <position position="1"/>
    </location>
</feature>
<dbReference type="GO" id="GO:0005524">
    <property type="term" value="F:ATP binding"/>
    <property type="evidence" value="ECO:0007669"/>
    <property type="project" value="InterPro"/>
</dbReference>
<keyword evidence="10 12" id="KW-0413">Isomerase</keyword>
<evidence type="ECO:0000256" key="2">
    <source>
        <dbReference type="ARBA" id="ARBA00001946"/>
    </source>
</evidence>
<dbReference type="CDD" id="cd00223">
    <property type="entry name" value="TOPRIM_TopoIIB_SPO"/>
    <property type="match status" value="1"/>
</dbReference>
<dbReference type="InterPro" id="IPR013048">
    <property type="entry name" value="Meiotic_Spo11"/>
</dbReference>
<comment type="caution">
    <text evidence="15">The sequence shown here is derived from an EMBL/GenBank/DDBJ whole genome shotgun (WGS) entry which is preliminary data.</text>
</comment>
<dbReference type="GO" id="GO:0000228">
    <property type="term" value="C:nuclear chromosome"/>
    <property type="evidence" value="ECO:0007669"/>
    <property type="project" value="TreeGrafter"/>
</dbReference>
<dbReference type="EC" id="5.6.2.2" evidence="5"/>
<dbReference type="Gene3D" id="3.40.1360.10">
    <property type="match status" value="1"/>
</dbReference>
<evidence type="ECO:0000256" key="11">
    <source>
        <dbReference type="ARBA" id="ARBA00023242"/>
    </source>
</evidence>
<comment type="catalytic activity">
    <reaction evidence="1 12">
        <text>ATP-dependent breakage, passage and rejoining of double-stranded DNA.</text>
        <dbReference type="EC" id="5.6.2.2"/>
    </reaction>
</comment>
<reference evidence="15" key="1">
    <citation type="submission" date="2022-06" db="EMBL/GenBank/DDBJ databases">
        <authorList>
            <consortium name="SYNGENTA / RWTH Aachen University"/>
        </authorList>
    </citation>
    <scope>NUCLEOTIDE SEQUENCE</scope>
</reference>
<dbReference type="GO" id="GO:0000706">
    <property type="term" value="P:meiotic DNA double-strand break processing"/>
    <property type="evidence" value="ECO:0007669"/>
    <property type="project" value="TreeGrafter"/>
</dbReference>
<accession>A0AAV0ALK4</accession>
<evidence type="ECO:0000256" key="3">
    <source>
        <dbReference type="ARBA" id="ARBA00004123"/>
    </source>
</evidence>
<dbReference type="Gene3D" id="1.10.10.10">
    <property type="entry name" value="Winged helix-like DNA-binding domain superfamily/Winged helix DNA-binding domain"/>
    <property type="match status" value="1"/>
</dbReference>
<dbReference type="Proteomes" id="UP001153365">
    <property type="component" value="Unassembled WGS sequence"/>
</dbReference>
<dbReference type="InterPro" id="IPR034136">
    <property type="entry name" value="TOPRIM_Topo6A/Spo11"/>
</dbReference>
<name>A0AAV0ALK4_PHAPC</name>
<dbReference type="GO" id="GO:0003677">
    <property type="term" value="F:DNA binding"/>
    <property type="evidence" value="ECO:0007669"/>
    <property type="project" value="UniProtKB-UniRule"/>
</dbReference>
<comment type="subcellular location">
    <subcellularLocation>
        <location evidence="3">Nucleus</location>
    </subcellularLocation>
</comment>
<keyword evidence="6" id="KW-0479">Metal-binding</keyword>
<evidence type="ECO:0000313" key="16">
    <source>
        <dbReference type="Proteomes" id="UP001153365"/>
    </source>
</evidence>
<dbReference type="InterPro" id="IPR036388">
    <property type="entry name" value="WH-like_DNA-bd_sf"/>
</dbReference>
<evidence type="ECO:0000259" key="13">
    <source>
        <dbReference type="Pfam" id="PF04406"/>
    </source>
</evidence>
<dbReference type="GO" id="GO:0007131">
    <property type="term" value="P:reciprocal meiotic recombination"/>
    <property type="evidence" value="ECO:0007669"/>
    <property type="project" value="TreeGrafter"/>
</dbReference>
<keyword evidence="16" id="KW-1185">Reference proteome</keyword>
<dbReference type="InterPro" id="IPR013049">
    <property type="entry name" value="Spo11/TopoVI_A_N"/>
</dbReference>
<dbReference type="Pfam" id="PF04406">
    <property type="entry name" value="TP6A_N"/>
    <property type="match status" value="1"/>
</dbReference>
<dbReference type="PRINTS" id="PR01550">
    <property type="entry name" value="TOP6AFAMILY"/>
</dbReference>
<gene>
    <name evidence="15" type="ORF">PPACK8108_LOCUS4243</name>
</gene>
<dbReference type="PRINTS" id="PR01551">
    <property type="entry name" value="SPO11HOMOLOG"/>
</dbReference>
<keyword evidence="7" id="KW-0460">Magnesium</keyword>
<dbReference type="PROSITE" id="PS52041">
    <property type="entry name" value="TOPO_IIB"/>
    <property type="match status" value="1"/>
</dbReference>
<dbReference type="Pfam" id="PF21180">
    <property type="entry name" value="TOP6A-Spo11_Toprim"/>
    <property type="match status" value="1"/>
</dbReference>
<dbReference type="SUPFAM" id="SSF56726">
    <property type="entry name" value="DNA topoisomerase IV, alpha subunit"/>
    <property type="match status" value="1"/>
</dbReference>
<evidence type="ECO:0000256" key="7">
    <source>
        <dbReference type="ARBA" id="ARBA00022842"/>
    </source>
</evidence>
<dbReference type="GO" id="GO:0046872">
    <property type="term" value="F:metal ion binding"/>
    <property type="evidence" value="ECO:0007669"/>
    <property type="project" value="UniProtKB-KW"/>
</dbReference>
<evidence type="ECO:0000259" key="14">
    <source>
        <dbReference type="Pfam" id="PF21180"/>
    </source>
</evidence>
<proteinExistence type="inferred from homology"/>
<sequence length="351" mass="39768">RRIIFPKNSNNHKSGSGARELAMLLRIIEISHRAIRSNVKMTKRDVFYRDVNLFQKQEPVDRLIDDLAATLDVSRSELHLFASPKGLFQGDVRYIFEERAAVCGAGAPILIPAKECISDLRVGNEVNFVIIIEKEAIFNYLASVNFTSDLRFGNSIMITGKGYPDLATRQFISILAKNETIVNNNIPIHILVDCDPHGIDILSVYTLGSEKMRFYSETRLKKFNWLGLKCSEWEQTGVDRSLLSELTFHDRNKAKNMLLRKNLPETWKRELQLMLNMNKKAELQILCTATGIHERSQNYNPMNRLSTLSSLEAEPTVIESSGDGGTCLKDCGLLDYLLLKIADDSDILDDI</sequence>
<evidence type="ECO:0000256" key="10">
    <source>
        <dbReference type="ARBA" id="ARBA00023235"/>
    </source>
</evidence>
<evidence type="ECO:0000256" key="8">
    <source>
        <dbReference type="ARBA" id="ARBA00023029"/>
    </source>
</evidence>
<dbReference type="GO" id="GO:0042138">
    <property type="term" value="P:meiotic DNA double-strand break formation"/>
    <property type="evidence" value="ECO:0007669"/>
    <property type="project" value="InterPro"/>
</dbReference>
<evidence type="ECO:0000256" key="1">
    <source>
        <dbReference type="ARBA" id="ARBA00000185"/>
    </source>
</evidence>
<keyword evidence="9 12" id="KW-0238">DNA-binding</keyword>
<dbReference type="InterPro" id="IPR036078">
    <property type="entry name" value="Spo11/TopoVI_A_sf"/>
</dbReference>
<keyword evidence="8 12" id="KW-0799">Topoisomerase</keyword>
<dbReference type="PANTHER" id="PTHR10848">
    <property type="entry name" value="MEIOTIC RECOMBINATION PROTEIN SPO11"/>
    <property type="match status" value="1"/>
</dbReference>
<dbReference type="AlphaFoldDB" id="A0AAV0ALK4"/>
<comment type="cofactor">
    <cofactor evidence="2">
        <name>Mg(2+)</name>
        <dbReference type="ChEBI" id="CHEBI:18420"/>
    </cofactor>
</comment>